<keyword evidence="2" id="KW-1185">Reference proteome</keyword>
<gene>
    <name evidence="1" type="ORF">WICPIJ_005731</name>
</gene>
<dbReference type="AlphaFoldDB" id="A0A9P8Q538"/>
<name>A0A9P8Q538_WICPI</name>
<feature type="non-terminal residue" evidence="1">
    <location>
        <position position="1"/>
    </location>
</feature>
<protein>
    <submittedName>
        <fullName evidence="1">Uncharacterized protein</fullName>
    </submittedName>
</protein>
<evidence type="ECO:0000313" key="1">
    <source>
        <dbReference type="EMBL" id="KAH3683262.1"/>
    </source>
</evidence>
<proteinExistence type="predicted"/>
<reference evidence="1" key="2">
    <citation type="submission" date="2021-01" db="EMBL/GenBank/DDBJ databases">
        <authorList>
            <person name="Schikora-Tamarit M.A."/>
        </authorList>
    </citation>
    <scope>NUCLEOTIDE SEQUENCE</scope>
    <source>
        <strain evidence="1">CBS2887</strain>
    </source>
</reference>
<comment type="caution">
    <text evidence="1">The sequence shown here is derived from an EMBL/GenBank/DDBJ whole genome shotgun (WGS) entry which is preliminary data.</text>
</comment>
<evidence type="ECO:0000313" key="2">
    <source>
        <dbReference type="Proteomes" id="UP000774326"/>
    </source>
</evidence>
<dbReference type="EMBL" id="JAEUBG010003196">
    <property type="protein sequence ID" value="KAH3683262.1"/>
    <property type="molecule type" value="Genomic_DNA"/>
</dbReference>
<accession>A0A9P8Q538</accession>
<dbReference type="Proteomes" id="UP000774326">
    <property type="component" value="Unassembled WGS sequence"/>
</dbReference>
<organism evidence="1 2">
    <name type="scientific">Wickerhamomyces pijperi</name>
    <name type="common">Yeast</name>
    <name type="synonym">Pichia pijperi</name>
    <dbReference type="NCBI Taxonomy" id="599730"/>
    <lineage>
        <taxon>Eukaryota</taxon>
        <taxon>Fungi</taxon>
        <taxon>Dikarya</taxon>
        <taxon>Ascomycota</taxon>
        <taxon>Saccharomycotina</taxon>
        <taxon>Saccharomycetes</taxon>
        <taxon>Phaffomycetales</taxon>
        <taxon>Wickerhamomycetaceae</taxon>
        <taxon>Wickerhamomyces</taxon>
    </lineage>
</organism>
<reference evidence="1" key="1">
    <citation type="journal article" date="2021" name="Open Biol.">
        <title>Shared evolutionary footprints suggest mitochondrial oxidative damage underlies multiple complex I losses in fungi.</title>
        <authorList>
            <person name="Schikora-Tamarit M.A."/>
            <person name="Marcet-Houben M."/>
            <person name="Nosek J."/>
            <person name="Gabaldon T."/>
        </authorList>
    </citation>
    <scope>NUCLEOTIDE SEQUENCE</scope>
    <source>
        <strain evidence="1">CBS2887</strain>
    </source>
</reference>
<sequence length="140" mass="13863">YTSFIKVTSTLSKSTGTAVTTTAAVGNTVTPVAPTTTTASVGNTVTPVAPTTTTNSSGQTVVVSSSSTVVTQQDTTYTTFVKVTSTASSAVTLATVSSAVTLATVSSTTGTSPAVTEYTGAAANLQVGVSLVMGFLLFLF</sequence>